<dbReference type="InterPro" id="IPR005769">
    <property type="entry name" value="PhnE/PtxC"/>
</dbReference>
<organism evidence="9 10">
    <name type="scientific">Virgibacillus dokdonensis</name>
    <dbReference type="NCBI Taxonomy" id="302167"/>
    <lineage>
        <taxon>Bacteria</taxon>
        <taxon>Bacillati</taxon>
        <taxon>Bacillota</taxon>
        <taxon>Bacilli</taxon>
        <taxon>Bacillales</taxon>
        <taxon>Bacillaceae</taxon>
        <taxon>Virgibacillus</taxon>
    </lineage>
</organism>
<evidence type="ECO:0000256" key="4">
    <source>
        <dbReference type="ARBA" id="ARBA00022692"/>
    </source>
</evidence>
<name>A0A3E0WPJ5_9BACI</name>
<evidence type="ECO:0000256" key="1">
    <source>
        <dbReference type="ARBA" id="ARBA00004651"/>
    </source>
</evidence>
<evidence type="ECO:0000256" key="2">
    <source>
        <dbReference type="ARBA" id="ARBA00022448"/>
    </source>
</evidence>
<dbReference type="SUPFAM" id="SSF161098">
    <property type="entry name" value="MetI-like"/>
    <property type="match status" value="1"/>
</dbReference>
<dbReference type="PROSITE" id="PS50928">
    <property type="entry name" value="ABC_TM1"/>
    <property type="match status" value="1"/>
</dbReference>
<comment type="caution">
    <text evidence="9">The sequence shown here is derived from an EMBL/GenBank/DDBJ whole genome shotgun (WGS) entry which is preliminary data.</text>
</comment>
<dbReference type="GO" id="GO:0005886">
    <property type="term" value="C:plasma membrane"/>
    <property type="evidence" value="ECO:0007669"/>
    <property type="project" value="UniProtKB-SubCell"/>
</dbReference>
<dbReference type="NCBIfam" id="TIGR01097">
    <property type="entry name" value="PhnE"/>
    <property type="match status" value="1"/>
</dbReference>
<evidence type="ECO:0000256" key="6">
    <source>
        <dbReference type="ARBA" id="ARBA00023136"/>
    </source>
</evidence>
<evidence type="ECO:0000313" key="10">
    <source>
        <dbReference type="Proteomes" id="UP000256488"/>
    </source>
</evidence>
<dbReference type="Proteomes" id="UP000256488">
    <property type="component" value="Unassembled WGS sequence"/>
</dbReference>
<dbReference type="RefSeq" id="WP_116278497.1">
    <property type="nucleotide sequence ID" value="NZ_NFZX01000023.1"/>
</dbReference>
<evidence type="ECO:0000256" key="3">
    <source>
        <dbReference type="ARBA" id="ARBA00022475"/>
    </source>
</evidence>
<protein>
    <submittedName>
        <fullName evidence="9">Phosphonate ABC transporter, permease protein PhnE</fullName>
    </submittedName>
</protein>
<keyword evidence="6 7" id="KW-0472">Membrane</keyword>
<feature type="domain" description="ABC transmembrane type-1" evidence="8">
    <location>
        <begin position="91"/>
        <end position="274"/>
    </location>
</feature>
<dbReference type="Gene3D" id="1.10.3720.10">
    <property type="entry name" value="MetI-like"/>
    <property type="match status" value="1"/>
</dbReference>
<feature type="transmembrane region" description="Helical" evidence="7">
    <location>
        <begin position="95"/>
        <end position="115"/>
    </location>
</feature>
<keyword evidence="3" id="KW-1003">Cell membrane</keyword>
<keyword evidence="2 7" id="KW-0813">Transport</keyword>
<comment type="subcellular location">
    <subcellularLocation>
        <location evidence="1 7">Cell membrane</location>
        <topology evidence="1 7">Multi-pass membrane protein</topology>
    </subcellularLocation>
</comment>
<comment type="similarity">
    <text evidence="7">Belongs to the binding-protein-dependent transport system permease family.</text>
</comment>
<dbReference type="Pfam" id="PF00528">
    <property type="entry name" value="BPD_transp_1"/>
    <property type="match status" value="1"/>
</dbReference>
<dbReference type="AlphaFoldDB" id="A0A3E0WPJ5"/>
<feature type="transmembrane region" description="Helical" evidence="7">
    <location>
        <begin position="198"/>
        <end position="220"/>
    </location>
</feature>
<feature type="transmembrane region" description="Helical" evidence="7">
    <location>
        <begin position="226"/>
        <end position="244"/>
    </location>
</feature>
<evidence type="ECO:0000256" key="5">
    <source>
        <dbReference type="ARBA" id="ARBA00022989"/>
    </source>
</evidence>
<gene>
    <name evidence="9" type="ORF">CAI16_11550</name>
</gene>
<dbReference type="EMBL" id="NFZX01000023">
    <property type="protein sequence ID" value="RFA34319.1"/>
    <property type="molecule type" value="Genomic_DNA"/>
</dbReference>
<accession>A0A3E0WPJ5</accession>
<feature type="transmembrane region" description="Helical" evidence="7">
    <location>
        <begin position="256"/>
        <end position="274"/>
    </location>
</feature>
<dbReference type="PANTHER" id="PTHR30043:SF1">
    <property type="entry name" value="ABC TRANSPORT SYSTEM PERMEASE PROTEIN P69"/>
    <property type="match status" value="1"/>
</dbReference>
<reference evidence="9 10" key="1">
    <citation type="submission" date="2017-05" db="EMBL/GenBank/DDBJ databases">
        <title>Virgibacillus sp. AK90 isolated from a saltern of Kakinada, India.</title>
        <authorList>
            <person name="Gupta V."/>
            <person name="Sidhu C."/>
            <person name="Korpole S."/>
            <person name="Pinnaka A.K."/>
        </authorList>
    </citation>
    <scope>NUCLEOTIDE SEQUENCE [LARGE SCALE GENOMIC DNA]</scope>
    <source>
        <strain evidence="9 10">AK90</strain>
    </source>
</reference>
<evidence type="ECO:0000256" key="7">
    <source>
        <dbReference type="RuleBase" id="RU363032"/>
    </source>
</evidence>
<keyword evidence="5 7" id="KW-1133">Transmembrane helix</keyword>
<keyword evidence="4 7" id="KW-0812">Transmembrane</keyword>
<dbReference type="InterPro" id="IPR035906">
    <property type="entry name" value="MetI-like_sf"/>
</dbReference>
<dbReference type="CDD" id="cd06261">
    <property type="entry name" value="TM_PBP2"/>
    <property type="match status" value="1"/>
</dbReference>
<proteinExistence type="inferred from homology"/>
<dbReference type="InterPro" id="IPR000515">
    <property type="entry name" value="MetI-like"/>
</dbReference>
<feature type="transmembrane region" description="Helical" evidence="7">
    <location>
        <begin position="36"/>
        <end position="55"/>
    </location>
</feature>
<feature type="transmembrane region" description="Helical" evidence="7">
    <location>
        <begin position="135"/>
        <end position="154"/>
    </location>
</feature>
<dbReference type="GO" id="GO:0015416">
    <property type="term" value="F:ABC-type phosphonate transporter activity"/>
    <property type="evidence" value="ECO:0007669"/>
    <property type="project" value="InterPro"/>
</dbReference>
<evidence type="ECO:0000313" key="9">
    <source>
        <dbReference type="EMBL" id="RFA34319.1"/>
    </source>
</evidence>
<dbReference type="PANTHER" id="PTHR30043">
    <property type="entry name" value="PHOSPHONATES TRANSPORT SYSTEM PERMEASE PROTEIN"/>
    <property type="match status" value="1"/>
</dbReference>
<evidence type="ECO:0000259" key="8">
    <source>
        <dbReference type="PROSITE" id="PS50928"/>
    </source>
</evidence>
<sequence>MNKKKNNSSRHTFPSVSMFKTRPSYKEVEKPPKNRFLSFVLLGSVIFFLFSLWQLNLEYSRLWSGTGELIKFISNMFPPDLSNWEKIMLAALESLQIALVGTVFGILLSLFLAFLAAENITPHLSISYGIKSMAAFVRAIPALVWALIFIVAVGMGPFPGILALAFNSIGMLVKVFAQSIEELDDGVLEAMKSTGANWLHMVFQGIIPSVLTALIAWCVFRFEINFRYATILGMVGAGGIGWELTSAMRVYRLQEAIFIIFLIFFMVFAAEMLGNRVKKLVKSN</sequence>